<accession>A0A397JNI5</accession>
<gene>
    <name evidence="1" type="ORF">Glove_9g177</name>
</gene>
<evidence type="ECO:0000313" key="1">
    <source>
        <dbReference type="EMBL" id="RHZ89925.1"/>
    </source>
</evidence>
<dbReference type="AlphaFoldDB" id="A0A397JNI5"/>
<dbReference type="EMBL" id="PQFF01000007">
    <property type="protein sequence ID" value="RHZ89925.1"/>
    <property type="molecule type" value="Genomic_DNA"/>
</dbReference>
<organism evidence="1 2">
    <name type="scientific">Diversispora epigaea</name>
    <dbReference type="NCBI Taxonomy" id="1348612"/>
    <lineage>
        <taxon>Eukaryota</taxon>
        <taxon>Fungi</taxon>
        <taxon>Fungi incertae sedis</taxon>
        <taxon>Mucoromycota</taxon>
        <taxon>Glomeromycotina</taxon>
        <taxon>Glomeromycetes</taxon>
        <taxon>Diversisporales</taxon>
        <taxon>Diversisporaceae</taxon>
        <taxon>Diversispora</taxon>
    </lineage>
</organism>
<proteinExistence type="predicted"/>
<evidence type="ECO:0000313" key="2">
    <source>
        <dbReference type="Proteomes" id="UP000266861"/>
    </source>
</evidence>
<name>A0A397JNI5_9GLOM</name>
<protein>
    <submittedName>
        <fullName evidence="1">Uncharacterized protein</fullName>
    </submittedName>
</protein>
<keyword evidence="2" id="KW-1185">Reference proteome</keyword>
<reference evidence="1 2" key="1">
    <citation type="submission" date="2018-08" db="EMBL/GenBank/DDBJ databases">
        <title>Genome and evolution of the arbuscular mycorrhizal fungus Diversispora epigaea (formerly Glomus versiforme) and its bacterial endosymbionts.</title>
        <authorList>
            <person name="Sun X."/>
            <person name="Fei Z."/>
            <person name="Harrison M."/>
        </authorList>
    </citation>
    <scope>NUCLEOTIDE SEQUENCE [LARGE SCALE GENOMIC DNA]</scope>
    <source>
        <strain evidence="1 2">IT104</strain>
    </source>
</reference>
<sequence length="164" mass="19169">MNGIEIFDTSSQNFTEFLNDKVSIISLENVKAIIIFGLMLAANEFELEELSKKLFLSKIKPLVSLLNHYGRRDCSLSTNFEEWNKENFLTSSITIQQCLPYIRYFHIHDDDIWDKIKLYKKIPDKQLFKDLIQQFISSDRPTVKSIILPAREKELSLTFTTIIS</sequence>
<comment type="caution">
    <text evidence="1">The sequence shown here is derived from an EMBL/GenBank/DDBJ whole genome shotgun (WGS) entry which is preliminary data.</text>
</comment>
<dbReference type="Proteomes" id="UP000266861">
    <property type="component" value="Unassembled WGS sequence"/>
</dbReference>